<evidence type="ECO:0000256" key="1">
    <source>
        <dbReference type="ARBA" id="ARBA00006484"/>
    </source>
</evidence>
<sequence length="303" mass="32716">MADMESWGFGKFGEFISKTHTEPYEATDPSKVRLPQPFVVCIVGASRGIGAGVAKSYAKAGATGLILAARRVSGLEETAAQCKKINPKVDIEIVPCDITKVEDVANLADKTKAKFGGRLDVVVVNSGVSGPIETKVTTIDPKDFQNAINVNYVGTFLSAKYLIPLLLSTEGGAKAFLAVSTFATMILRGPFASPTYSVSKAAQLKLVENVHEEFVGEGLAAFSVHPGAVWTEMNSDHAPEAFKPFFGDSPDLCGAFCVWLTKDGSQRHWLSGRLVSATYDVEELETKKDEIVEKDLLKFRLAY</sequence>
<dbReference type="PRINTS" id="PR00081">
    <property type="entry name" value="GDHRDH"/>
</dbReference>
<dbReference type="PANTHER" id="PTHR43115">
    <property type="entry name" value="DEHYDROGENASE/REDUCTASE SDR FAMILY MEMBER 11"/>
    <property type="match status" value="1"/>
</dbReference>
<evidence type="ECO:0000313" key="3">
    <source>
        <dbReference type="EMBL" id="KAK4541523.1"/>
    </source>
</evidence>
<protein>
    <recommendedName>
        <fullName evidence="5">NAD(P)-binding protein</fullName>
    </recommendedName>
</protein>
<evidence type="ECO:0000256" key="2">
    <source>
        <dbReference type="ARBA" id="ARBA00023002"/>
    </source>
</evidence>
<name>A0AAV9J9R8_9PEZI</name>
<evidence type="ECO:0008006" key="5">
    <source>
        <dbReference type="Google" id="ProtNLM"/>
    </source>
</evidence>
<dbReference type="InterPro" id="IPR002347">
    <property type="entry name" value="SDR_fam"/>
</dbReference>
<comment type="caution">
    <text evidence="3">The sequence shown here is derived from an EMBL/GenBank/DDBJ whole genome shotgun (WGS) entry which is preliminary data.</text>
</comment>
<accession>A0AAV9J9R8</accession>
<keyword evidence="2" id="KW-0560">Oxidoreductase</keyword>
<evidence type="ECO:0000313" key="4">
    <source>
        <dbReference type="Proteomes" id="UP001324427"/>
    </source>
</evidence>
<gene>
    <name evidence="3" type="ORF">LTR36_007969</name>
</gene>
<dbReference type="InterPro" id="IPR036291">
    <property type="entry name" value="NAD(P)-bd_dom_sf"/>
</dbReference>
<dbReference type="Proteomes" id="UP001324427">
    <property type="component" value="Unassembled WGS sequence"/>
</dbReference>
<dbReference type="SUPFAM" id="SSF51735">
    <property type="entry name" value="NAD(P)-binding Rossmann-fold domains"/>
    <property type="match status" value="1"/>
</dbReference>
<dbReference type="PANTHER" id="PTHR43115:SF4">
    <property type="entry name" value="DEHYDROGENASE_REDUCTASE SDR FAMILY MEMBER 11"/>
    <property type="match status" value="1"/>
</dbReference>
<organism evidence="3 4">
    <name type="scientific">Oleoguttula mirabilis</name>
    <dbReference type="NCBI Taxonomy" id="1507867"/>
    <lineage>
        <taxon>Eukaryota</taxon>
        <taxon>Fungi</taxon>
        <taxon>Dikarya</taxon>
        <taxon>Ascomycota</taxon>
        <taxon>Pezizomycotina</taxon>
        <taxon>Dothideomycetes</taxon>
        <taxon>Dothideomycetidae</taxon>
        <taxon>Mycosphaerellales</taxon>
        <taxon>Teratosphaeriaceae</taxon>
        <taxon>Oleoguttula</taxon>
    </lineage>
</organism>
<dbReference type="Pfam" id="PF00106">
    <property type="entry name" value="adh_short"/>
    <property type="match status" value="1"/>
</dbReference>
<reference evidence="3 4" key="1">
    <citation type="submission" date="2021-11" db="EMBL/GenBank/DDBJ databases">
        <title>Black yeast isolated from Biological Soil Crust.</title>
        <authorList>
            <person name="Kurbessoian T."/>
        </authorList>
    </citation>
    <scope>NUCLEOTIDE SEQUENCE [LARGE SCALE GENOMIC DNA]</scope>
    <source>
        <strain evidence="3 4">CCFEE 5522</strain>
    </source>
</reference>
<dbReference type="Gene3D" id="3.40.50.720">
    <property type="entry name" value="NAD(P)-binding Rossmann-like Domain"/>
    <property type="match status" value="1"/>
</dbReference>
<keyword evidence="4" id="KW-1185">Reference proteome</keyword>
<dbReference type="AlphaFoldDB" id="A0AAV9J9R8"/>
<comment type="similarity">
    <text evidence="1">Belongs to the short-chain dehydrogenases/reductases (SDR) family.</text>
</comment>
<dbReference type="CDD" id="cd05233">
    <property type="entry name" value="SDR_c"/>
    <property type="match status" value="1"/>
</dbReference>
<dbReference type="EMBL" id="JAVFHQ010000052">
    <property type="protein sequence ID" value="KAK4541523.1"/>
    <property type="molecule type" value="Genomic_DNA"/>
</dbReference>
<proteinExistence type="inferred from homology"/>
<dbReference type="GO" id="GO:0016491">
    <property type="term" value="F:oxidoreductase activity"/>
    <property type="evidence" value="ECO:0007669"/>
    <property type="project" value="UniProtKB-KW"/>
</dbReference>